<dbReference type="EMBL" id="LR721784">
    <property type="protein sequence ID" value="VVW46128.1"/>
    <property type="molecule type" value="Genomic_DNA"/>
</dbReference>
<reference evidence="1" key="1">
    <citation type="submission" date="2019-09" db="EMBL/GenBank/DDBJ databases">
        <authorList>
            <person name="Zhang L."/>
        </authorList>
    </citation>
    <scope>NUCLEOTIDE SEQUENCE</scope>
</reference>
<sequence length="27" mass="3003">MGFKGDSLRAESAKRVTMMVQGTHIHD</sequence>
<evidence type="ECO:0000313" key="1">
    <source>
        <dbReference type="EMBL" id="VVW46128.1"/>
    </source>
</evidence>
<dbReference type="AlphaFoldDB" id="A0A5K1E1Z0"/>
<protein>
    <submittedName>
        <fullName evidence="1">Uncharacterized protein</fullName>
    </submittedName>
</protein>
<accession>A0A5K1E1Z0</accession>
<name>A0A5K1E1Z0_9MAGN</name>
<organism evidence="1">
    <name type="scientific">Nymphaea colorata</name>
    <name type="common">pocket water lily</name>
    <dbReference type="NCBI Taxonomy" id="210225"/>
    <lineage>
        <taxon>Eukaryota</taxon>
        <taxon>Viridiplantae</taxon>
        <taxon>Streptophyta</taxon>
        <taxon>Embryophyta</taxon>
        <taxon>Tracheophyta</taxon>
        <taxon>Spermatophyta</taxon>
        <taxon>Magnoliopsida</taxon>
        <taxon>Nymphaeales</taxon>
        <taxon>Nymphaeaceae</taxon>
        <taxon>Nymphaea</taxon>
    </lineage>
</organism>
<proteinExistence type="predicted"/>
<gene>
    <name evidence="1" type="ORF">NYM_LOCUS21753</name>
</gene>